<dbReference type="InterPro" id="IPR027443">
    <property type="entry name" value="IPNS-like_sf"/>
</dbReference>
<dbReference type="EMBL" id="MK500329">
    <property type="protein sequence ID" value="QBK86072.1"/>
    <property type="molecule type" value="Genomic_DNA"/>
</dbReference>
<accession>A0A481YS72</accession>
<evidence type="ECO:0000259" key="1">
    <source>
        <dbReference type="Pfam" id="PF05118"/>
    </source>
</evidence>
<name>A0A481YS72_9VIRU</name>
<dbReference type="Pfam" id="PF05118">
    <property type="entry name" value="Asp_Arg_Hydrox"/>
    <property type="match status" value="1"/>
</dbReference>
<feature type="domain" description="Aspartyl/asparaginy/proline hydroxylase" evidence="1">
    <location>
        <begin position="9"/>
        <end position="186"/>
    </location>
</feature>
<protein>
    <submittedName>
        <fullName evidence="2">Aspartyl/asparaginyl beta-hydroxylase</fullName>
    </submittedName>
</protein>
<reference evidence="2" key="1">
    <citation type="journal article" date="2019" name="MBio">
        <title>Virus Genomes from Deep Sea Sediments Expand the Ocean Megavirome and Support Independent Origins of Viral Gigantism.</title>
        <authorList>
            <person name="Backstrom D."/>
            <person name="Yutin N."/>
            <person name="Jorgensen S.L."/>
            <person name="Dharamshi J."/>
            <person name="Homa F."/>
            <person name="Zaremba-Niedwiedzka K."/>
            <person name="Spang A."/>
            <person name="Wolf Y.I."/>
            <person name="Koonin E.V."/>
            <person name="Ettema T.J."/>
        </authorList>
    </citation>
    <scope>NUCLEOTIDE SEQUENCE</scope>
</reference>
<dbReference type="InterPro" id="IPR007803">
    <property type="entry name" value="Asp/Arg/Pro-Hydrxlase"/>
</dbReference>
<organism evidence="2">
    <name type="scientific">Marseillevirus LCMAC101</name>
    <dbReference type="NCBI Taxonomy" id="2506602"/>
    <lineage>
        <taxon>Viruses</taxon>
        <taxon>Varidnaviria</taxon>
        <taxon>Bamfordvirae</taxon>
        <taxon>Nucleocytoviricota</taxon>
        <taxon>Megaviricetes</taxon>
        <taxon>Pimascovirales</taxon>
        <taxon>Pimascovirales incertae sedis</taxon>
        <taxon>Marseilleviridae</taxon>
    </lineage>
</organism>
<evidence type="ECO:0000313" key="2">
    <source>
        <dbReference type="EMBL" id="QBK86072.1"/>
    </source>
</evidence>
<gene>
    <name evidence="2" type="ORF">LCMAC101_06670</name>
</gene>
<sequence length="188" mass="22095">MELTKLKDNIDDISREYLELVKYQLTTIKFHGREIYDCLETGSLTNRLAEIIASRNGAWIERKENWTVFPLIFRDKDVKVNQNLCPRTTDILKQLDKVVHTAAITVLSQGELGWHDDKTALPTKTTLVYHLPIVNFGNDSYIVFNHDGVEKKYMYERGEHYFFDTRIPHNVYNNSLLPRVILYIEYEP</sequence>
<dbReference type="SUPFAM" id="SSF51197">
    <property type="entry name" value="Clavaminate synthase-like"/>
    <property type="match status" value="1"/>
</dbReference>
<dbReference type="Gene3D" id="2.60.120.330">
    <property type="entry name" value="B-lactam Antibiotic, Isopenicillin N Synthase, Chain"/>
    <property type="match status" value="1"/>
</dbReference>
<proteinExistence type="predicted"/>